<evidence type="ECO:0000313" key="4">
    <source>
        <dbReference type="Proteomes" id="UP000051036"/>
    </source>
</evidence>
<dbReference type="EMBL" id="AZFM01000042">
    <property type="protein sequence ID" value="KRL88712.1"/>
    <property type="molecule type" value="Genomic_DNA"/>
</dbReference>
<organism evidence="3 4">
    <name type="scientific">Lactobacillus kalixensis DSM 16043</name>
    <dbReference type="NCBI Taxonomy" id="1423763"/>
    <lineage>
        <taxon>Bacteria</taxon>
        <taxon>Bacillati</taxon>
        <taxon>Bacillota</taxon>
        <taxon>Bacilli</taxon>
        <taxon>Lactobacillales</taxon>
        <taxon>Lactobacillaceae</taxon>
        <taxon>Lactobacillus</taxon>
    </lineage>
</organism>
<proteinExistence type="predicted"/>
<dbReference type="Pfam" id="PF22820">
    <property type="entry name" value="TcaA_3rd_4th"/>
    <property type="match status" value="1"/>
</dbReference>
<dbReference type="PANTHER" id="PTHR40038:SF1">
    <property type="entry name" value="MEMBRANE-ASSOCIATED PROTEIN TCAA"/>
    <property type="match status" value="1"/>
</dbReference>
<keyword evidence="4" id="KW-1185">Reference proteome</keyword>
<accession>A0A0R1UCP0</accession>
<protein>
    <recommendedName>
        <fullName evidence="2">TcaA 4th domain-containing protein</fullName>
    </recommendedName>
</protein>
<dbReference type="PATRIC" id="fig|1423763.3.peg.1435"/>
<gene>
    <name evidence="3" type="ORF">FC46_GL001415</name>
</gene>
<comment type="caution">
    <text evidence="3">The sequence shown here is derived from an EMBL/GenBank/DDBJ whole genome shotgun (WGS) entry which is preliminary data.</text>
</comment>
<feature type="domain" description="TcaA 4th" evidence="2">
    <location>
        <begin position="206"/>
        <end position="262"/>
    </location>
</feature>
<feature type="region of interest" description="Disordered" evidence="1">
    <location>
        <begin position="270"/>
        <end position="292"/>
    </location>
</feature>
<sequence>MIEGGKMAKKTKKRHSGLIITLILLLAVGIFYCWGNIYYDRDRQIDRIVNSLSDPSQDMTDYVTPSNPDIKTTAASLRPLQQYFKENKQAARRLAKNLRSGKDTEQIELVQRSNRFLIFPKYTILVQVYRPQVETNHAGSTLTVDKKNYGVMEGGDQNYYQDLGLVYPGRYHVAVKTKVSGRKLKADAVVNVWSNKTINMTIKTGTFQIRSVPNGVVYINDKKVKTLNDHGQATFKNYPLAKDTELYIQTTYNGKKIRSEKVRDLSTSIRSEFSSSDDDSSDYGSQPYAGNNTKDVYQDVEGDYIVNPIWTGLITREDAEKILQETYTEPSSDSFENCKYNEDFKPLQKEVKKIKKGKKKLKVSARVIKIMPAGENLSDVTYQLVYKYREKGKKHTEKVTYNNAIFHSVNKNQLIRSLGDKEKDDK</sequence>
<evidence type="ECO:0000259" key="2">
    <source>
        <dbReference type="Pfam" id="PF22820"/>
    </source>
</evidence>
<name>A0A0R1UCP0_9LACO</name>
<dbReference type="InterPro" id="IPR054530">
    <property type="entry name" value="TcaA_4th"/>
</dbReference>
<reference evidence="3 4" key="1">
    <citation type="journal article" date="2015" name="Genome Announc.">
        <title>Expanding the biotechnology potential of lactobacilli through comparative genomics of 213 strains and associated genera.</title>
        <authorList>
            <person name="Sun Z."/>
            <person name="Harris H.M."/>
            <person name="McCann A."/>
            <person name="Guo C."/>
            <person name="Argimon S."/>
            <person name="Zhang W."/>
            <person name="Yang X."/>
            <person name="Jeffery I.B."/>
            <person name="Cooney J.C."/>
            <person name="Kagawa T.F."/>
            <person name="Liu W."/>
            <person name="Song Y."/>
            <person name="Salvetti E."/>
            <person name="Wrobel A."/>
            <person name="Rasinkangas P."/>
            <person name="Parkhill J."/>
            <person name="Rea M.C."/>
            <person name="O'Sullivan O."/>
            <person name="Ritari J."/>
            <person name="Douillard F.P."/>
            <person name="Paul Ross R."/>
            <person name="Yang R."/>
            <person name="Briner A.E."/>
            <person name="Felis G.E."/>
            <person name="de Vos W.M."/>
            <person name="Barrangou R."/>
            <person name="Klaenhammer T.R."/>
            <person name="Caufield P.W."/>
            <person name="Cui Y."/>
            <person name="Zhang H."/>
            <person name="O'Toole P.W."/>
        </authorList>
    </citation>
    <scope>NUCLEOTIDE SEQUENCE [LARGE SCALE GENOMIC DNA]</scope>
    <source>
        <strain evidence="3 4">DSM 16043</strain>
    </source>
</reference>
<dbReference type="AlphaFoldDB" id="A0A0R1UCP0"/>
<dbReference type="STRING" id="1423763.FC46_GL001415"/>
<evidence type="ECO:0000256" key="1">
    <source>
        <dbReference type="SAM" id="MobiDB-lite"/>
    </source>
</evidence>
<dbReference type="Proteomes" id="UP000051036">
    <property type="component" value="Unassembled WGS sequence"/>
</dbReference>
<evidence type="ECO:0000313" key="3">
    <source>
        <dbReference type="EMBL" id="KRL88712.1"/>
    </source>
</evidence>
<dbReference type="PANTHER" id="PTHR40038">
    <property type="entry name" value="MEMBRANE-ASSOCIATED PROTEIN TCAA"/>
    <property type="match status" value="1"/>
</dbReference>